<name>A0ABQ3YA06_9ACTN</name>
<accession>A0ABQ3YA06</accession>
<dbReference type="SUPFAM" id="SSF55144">
    <property type="entry name" value="LigT-like"/>
    <property type="match status" value="1"/>
</dbReference>
<evidence type="ECO:0008006" key="3">
    <source>
        <dbReference type="Google" id="ProtNLM"/>
    </source>
</evidence>
<organism evidence="1 2">
    <name type="scientific">Paractinoplanes deccanensis</name>
    <dbReference type="NCBI Taxonomy" id="113561"/>
    <lineage>
        <taxon>Bacteria</taxon>
        <taxon>Bacillati</taxon>
        <taxon>Actinomycetota</taxon>
        <taxon>Actinomycetes</taxon>
        <taxon>Micromonosporales</taxon>
        <taxon>Micromonosporaceae</taxon>
        <taxon>Paractinoplanes</taxon>
    </lineage>
</organism>
<protein>
    <recommendedName>
        <fullName evidence="3">2'-5' RNA ligase</fullName>
    </recommendedName>
</protein>
<evidence type="ECO:0000313" key="2">
    <source>
        <dbReference type="Proteomes" id="UP000609879"/>
    </source>
</evidence>
<sequence length="179" mass="19146">MVHNGAVTPTESALILAIGEAEPAVAAHRERLDRAAGWGIPAHITVLYPFLPPHEIDDRATAALTGVAASVPAFFLTLQRVSWFGDRVVWLAPTPATPIVTLTAAVTARFGLLPYGGEHDDVIPHLTIGHDHPRPVLEAAAADVTRHLPVHARVTSMRLIAGRPEPGEPWQTLAEFPLG</sequence>
<gene>
    <name evidence="1" type="ORF">Ade02nite_54520</name>
</gene>
<dbReference type="Gene3D" id="3.90.1140.10">
    <property type="entry name" value="Cyclic phosphodiesterase"/>
    <property type="match status" value="1"/>
</dbReference>
<proteinExistence type="predicted"/>
<dbReference type="Pfam" id="PF13563">
    <property type="entry name" value="2_5_RNA_ligase2"/>
    <property type="match status" value="1"/>
</dbReference>
<dbReference type="Proteomes" id="UP000609879">
    <property type="component" value="Unassembled WGS sequence"/>
</dbReference>
<comment type="caution">
    <text evidence="1">The sequence shown here is derived from an EMBL/GenBank/DDBJ whole genome shotgun (WGS) entry which is preliminary data.</text>
</comment>
<dbReference type="InterPro" id="IPR009097">
    <property type="entry name" value="Cyclic_Pdiesterase"/>
</dbReference>
<evidence type="ECO:0000313" key="1">
    <source>
        <dbReference type="EMBL" id="GID76811.1"/>
    </source>
</evidence>
<dbReference type="EMBL" id="BOMI01000108">
    <property type="protein sequence ID" value="GID76811.1"/>
    <property type="molecule type" value="Genomic_DNA"/>
</dbReference>
<reference evidence="1 2" key="1">
    <citation type="submission" date="2021-01" db="EMBL/GenBank/DDBJ databases">
        <title>Whole genome shotgun sequence of Actinoplanes deccanensis NBRC 13994.</title>
        <authorList>
            <person name="Komaki H."/>
            <person name="Tamura T."/>
        </authorList>
    </citation>
    <scope>NUCLEOTIDE SEQUENCE [LARGE SCALE GENOMIC DNA]</scope>
    <source>
        <strain evidence="1 2">NBRC 13994</strain>
    </source>
</reference>
<keyword evidence="2" id="KW-1185">Reference proteome</keyword>